<organism evidence="1 2">
    <name type="scientific">Parascaris equorum</name>
    <name type="common">Equine roundworm</name>
    <dbReference type="NCBI Taxonomy" id="6256"/>
    <lineage>
        <taxon>Eukaryota</taxon>
        <taxon>Metazoa</taxon>
        <taxon>Ecdysozoa</taxon>
        <taxon>Nematoda</taxon>
        <taxon>Chromadorea</taxon>
        <taxon>Rhabditida</taxon>
        <taxon>Spirurina</taxon>
        <taxon>Ascaridomorpha</taxon>
        <taxon>Ascaridoidea</taxon>
        <taxon>Ascarididae</taxon>
        <taxon>Parascaris</taxon>
    </lineage>
</organism>
<evidence type="ECO:0000313" key="1">
    <source>
        <dbReference type="Proteomes" id="UP000887564"/>
    </source>
</evidence>
<sequence>MEGGVRRGIKITVSGREAGMNAEKEAANVDQRNRSGTLVGCHGHIRAMGCRASTFHQRCKDHRQPVIDSWSLIYSVDSNQLINCIRYVFFTSRPKERFLTVTTMAIQDKSKEFKLQGLTNWANEQRTTLYP</sequence>
<reference evidence="2" key="1">
    <citation type="submission" date="2022-11" db="UniProtKB">
        <authorList>
            <consortium name="WormBaseParasite"/>
        </authorList>
    </citation>
    <scope>IDENTIFICATION</scope>
</reference>
<proteinExistence type="predicted"/>
<keyword evidence="1" id="KW-1185">Reference proteome</keyword>
<evidence type="ECO:0000313" key="2">
    <source>
        <dbReference type="WBParaSite" id="PEQ_0000309701-mRNA-1"/>
    </source>
</evidence>
<dbReference type="AlphaFoldDB" id="A0A914R9F0"/>
<protein>
    <submittedName>
        <fullName evidence="2">Uncharacterized protein</fullName>
    </submittedName>
</protein>
<dbReference type="WBParaSite" id="PEQ_0000309701-mRNA-1">
    <property type="protein sequence ID" value="PEQ_0000309701-mRNA-1"/>
    <property type="gene ID" value="PEQ_0000309701"/>
</dbReference>
<name>A0A914R9F0_PAREQ</name>
<dbReference type="Proteomes" id="UP000887564">
    <property type="component" value="Unplaced"/>
</dbReference>
<accession>A0A914R9F0</accession>